<evidence type="ECO:0000313" key="2">
    <source>
        <dbReference type="EMBL" id="CAG4916483.1"/>
    </source>
</evidence>
<dbReference type="AlphaFoldDB" id="A0A9N8S180"/>
<organism evidence="2 3">
    <name type="scientific">Paraburkholderia saeva</name>
    <dbReference type="NCBI Taxonomy" id="2777537"/>
    <lineage>
        <taxon>Bacteria</taxon>
        <taxon>Pseudomonadati</taxon>
        <taxon>Pseudomonadota</taxon>
        <taxon>Betaproteobacteria</taxon>
        <taxon>Burkholderiales</taxon>
        <taxon>Burkholderiaceae</taxon>
        <taxon>Paraburkholderia</taxon>
    </lineage>
</organism>
<comment type="caution">
    <text evidence="2">The sequence shown here is derived from an EMBL/GenBank/DDBJ whole genome shotgun (WGS) entry which is preliminary data.</text>
</comment>
<dbReference type="EMBL" id="CAJQZC010000010">
    <property type="protein sequence ID" value="CAG4916483.1"/>
    <property type="molecule type" value="Genomic_DNA"/>
</dbReference>
<keyword evidence="1" id="KW-0732">Signal</keyword>
<accession>A0A9N8S180</accession>
<dbReference type="RefSeq" id="WP_228881948.1">
    <property type="nucleotide sequence ID" value="NZ_CAJQZC010000010.1"/>
</dbReference>
<feature type="signal peptide" evidence="1">
    <location>
        <begin position="1"/>
        <end position="18"/>
    </location>
</feature>
<evidence type="ECO:0000256" key="1">
    <source>
        <dbReference type="SAM" id="SignalP"/>
    </source>
</evidence>
<evidence type="ECO:0000313" key="3">
    <source>
        <dbReference type="Proteomes" id="UP000789704"/>
    </source>
</evidence>
<feature type="chain" id="PRO_5040471115" evidence="1">
    <location>
        <begin position="19"/>
        <end position="253"/>
    </location>
</feature>
<protein>
    <submittedName>
        <fullName evidence="2">Uncharacterized protein</fullName>
    </submittedName>
</protein>
<reference evidence="2" key="1">
    <citation type="submission" date="2021-04" db="EMBL/GenBank/DDBJ databases">
        <authorList>
            <person name="Vanwijnsberghe S."/>
        </authorList>
    </citation>
    <scope>NUCLEOTIDE SEQUENCE</scope>
    <source>
        <strain evidence="2">LMG 31841</strain>
    </source>
</reference>
<dbReference type="PROSITE" id="PS51257">
    <property type="entry name" value="PROKAR_LIPOPROTEIN"/>
    <property type="match status" value="1"/>
</dbReference>
<dbReference type="Proteomes" id="UP000789704">
    <property type="component" value="Unassembled WGS sequence"/>
</dbReference>
<sequence length="253" mass="25312">MKAILSGVTLCTLLAACAGSGPIPPASQATSILSSSAGVYKGALASHQNVTLLALYDGTAWLFYGTPTPGQKAPGGVIVAFAGHQTANGQYTSSDARNYSLESGNASPVAVAIDFSHAPSIQGVIDGSNGNGRAQAAFTATADTMPAQTASLNAIAGLYVGHAGSLAGGTTSRVSVTKDGFLAGTTPGGCVFRGTVKPNSGVNAYDVSISFGPTPCPAADATITGHAILDQGHLTAAFPRPDHSDLFVFDGRR</sequence>
<name>A0A9N8S180_9BURK</name>
<gene>
    <name evidence="2" type="ORF">LMG31841_04580</name>
</gene>
<keyword evidence="3" id="KW-1185">Reference proteome</keyword>
<proteinExistence type="predicted"/>